<evidence type="ECO:0000313" key="3">
    <source>
        <dbReference type="Proteomes" id="UP001165121"/>
    </source>
</evidence>
<dbReference type="AlphaFoldDB" id="A0A9W6XSH1"/>
<dbReference type="EMBL" id="BSXT01001892">
    <property type="protein sequence ID" value="GMF45900.1"/>
    <property type="molecule type" value="Genomic_DNA"/>
</dbReference>
<name>A0A9W6XSH1_9STRA</name>
<reference evidence="2" key="1">
    <citation type="submission" date="2023-04" db="EMBL/GenBank/DDBJ databases">
        <title>Phytophthora fragariaefolia NBRC 109709.</title>
        <authorList>
            <person name="Ichikawa N."/>
            <person name="Sato H."/>
            <person name="Tonouchi N."/>
        </authorList>
    </citation>
    <scope>NUCLEOTIDE SEQUENCE</scope>
    <source>
        <strain evidence="2">NBRC 109709</strain>
    </source>
</reference>
<organism evidence="2 3">
    <name type="scientific">Phytophthora fragariaefolia</name>
    <dbReference type="NCBI Taxonomy" id="1490495"/>
    <lineage>
        <taxon>Eukaryota</taxon>
        <taxon>Sar</taxon>
        <taxon>Stramenopiles</taxon>
        <taxon>Oomycota</taxon>
        <taxon>Peronosporomycetes</taxon>
        <taxon>Peronosporales</taxon>
        <taxon>Peronosporaceae</taxon>
        <taxon>Phytophthora</taxon>
    </lineage>
</organism>
<evidence type="ECO:0000256" key="1">
    <source>
        <dbReference type="SAM" id="SignalP"/>
    </source>
</evidence>
<dbReference type="Proteomes" id="UP001165121">
    <property type="component" value="Unassembled WGS sequence"/>
</dbReference>
<keyword evidence="3" id="KW-1185">Reference proteome</keyword>
<gene>
    <name evidence="2" type="ORF">Pfra01_001666000</name>
</gene>
<proteinExistence type="predicted"/>
<sequence>MAAPSVCWVRLLAVLALLAMGHAVGAAICAAGPTTLTTEDCAACGDLDLCLGFSDASSCSGSGCETDGTCTYECLRVDHSAEELVVLVEFGTYRSDQELAAGGYSESDLARYPDQTSDWPSVSNNQAKALGKISVASAVSSLYAFTCC</sequence>
<protein>
    <submittedName>
        <fullName evidence="2">Unnamed protein product</fullName>
    </submittedName>
</protein>
<feature type="signal peptide" evidence="1">
    <location>
        <begin position="1"/>
        <end position="26"/>
    </location>
</feature>
<feature type="chain" id="PRO_5040789899" evidence="1">
    <location>
        <begin position="27"/>
        <end position="148"/>
    </location>
</feature>
<accession>A0A9W6XSH1</accession>
<keyword evidence="1" id="KW-0732">Signal</keyword>
<evidence type="ECO:0000313" key="2">
    <source>
        <dbReference type="EMBL" id="GMF45900.1"/>
    </source>
</evidence>
<comment type="caution">
    <text evidence="2">The sequence shown here is derived from an EMBL/GenBank/DDBJ whole genome shotgun (WGS) entry which is preliminary data.</text>
</comment>
<dbReference type="OrthoDB" id="164695at2759"/>